<comment type="caution">
    <text evidence="2">The sequence shown here is derived from an EMBL/GenBank/DDBJ whole genome shotgun (WGS) entry which is preliminary data.</text>
</comment>
<proteinExistence type="predicted"/>
<gene>
    <name evidence="2" type="ORF">AC578_10752</name>
</gene>
<evidence type="ECO:0000256" key="1">
    <source>
        <dbReference type="SAM" id="Phobius"/>
    </source>
</evidence>
<evidence type="ECO:0000313" key="3">
    <source>
        <dbReference type="Proteomes" id="UP000070133"/>
    </source>
</evidence>
<dbReference type="EMBL" id="LFZN01000146">
    <property type="protein sequence ID" value="KXS97343.1"/>
    <property type="molecule type" value="Genomic_DNA"/>
</dbReference>
<evidence type="ECO:0000313" key="2">
    <source>
        <dbReference type="EMBL" id="KXS97343.1"/>
    </source>
</evidence>
<reference evidence="2 3" key="1">
    <citation type="submission" date="2015-07" db="EMBL/GenBank/DDBJ databases">
        <title>Comparative genomics of the Sigatoka disease complex on banana suggests a link between parallel evolutionary changes in Pseudocercospora fijiensis and Pseudocercospora eumusae and increased virulence on the banana host.</title>
        <authorList>
            <person name="Chang T.-C."/>
            <person name="Salvucci A."/>
            <person name="Crous P.W."/>
            <person name="Stergiopoulos I."/>
        </authorList>
    </citation>
    <scope>NUCLEOTIDE SEQUENCE [LARGE SCALE GENOMIC DNA]</scope>
    <source>
        <strain evidence="2 3">CBS 114824</strain>
    </source>
</reference>
<dbReference type="Proteomes" id="UP000070133">
    <property type="component" value="Unassembled WGS sequence"/>
</dbReference>
<dbReference type="OrthoDB" id="3650847at2759"/>
<accession>A0A139H4G4</accession>
<keyword evidence="1" id="KW-0812">Transmembrane</keyword>
<keyword evidence="1" id="KW-0472">Membrane</keyword>
<feature type="transmembrane region" description="Helical" evidence="1">
    <location>
        <begin position="77"/>
        <end position="102"/>
    </location>
</feature>
<keyword evidence="3" id="KW-1185">Reference proteome</keyword>
<name>A0A139H4G4_9PEZI</name>
<sequence length="274" mass="30731">MLLMAILPALLVFISTLLSYAYRSSKTMKLSAHDRKTITKAHAFAIETTQIFLLLCGILTIIRFCGILTEHRHEMSLVHIQVPFCFALVLTFSIYIAAIFAIDLLDNRIQLGTWQHPFQTQTLLLTRSKFMPWTIKTTPRHRHIRKRAFSSPAAFDMMMPIEVRHVARSLSVVDTGAEPTTNVIWSRSLSTTFSPTPDSVAQRPASEQTLAPRDINIVIAEEKEGSSAQVQRNEDVMKCRDEVGRAQAVKIENVSSAIAPKILTPPSTPPPRIL</sequence>
<organism evidence="2 3">
    <name type="scientific">Pseudocercospora eumusae</name>
    <dbReference type="NCBI Taxonomy" id="321146"/>
    <lineage>
        <taxon>Eukaryota</taxon>
        <taxon>Fungi</taxon>
        <taxon>Dikarya</taxon>
        <taxon>Ascomycota</taxon>
        <taxon>Pezizomycotina</taxon>
        <taxon>Dothideomycetes</taxon>
        <taxon>Dothideomycetidae</taxon>
        <taxon>Mycosphaerellales</taxon>
        <taxon>Mycosphaerellaceae</taxon>
        <taxon>Pseudocercospora</taxon>
    </lineage>
</organism>
<dbReference type="AlphaFoldDB" id="A0A139H4G4"/>
<keyword evidence="1" id="KW-1133">Transmembrane helix</keyword>
<protein>
    <submittedName>
        <fullName evidence="2">Uncharacterized protein</fullName>
    </submittedName>
</protein>
<feature type="transmembrane region" description="Helical" evidence="1">
    <location>
        <begin position="43"/>
        <end position="65"/>
    </location>
</feature>